<organism evidence="3 4">
    <name type="scientific">Carex littledalei</name>
    <dbReference type="NCBI Taxonomy" id="544730"/>
    <lineage>
        <taxon>Eukaryota</taxon>
        <taxon>Viridiplantae</taxon>
        <taxon>Streptophyta</taxon>
        <taxon>Embryophyta</taxon>
        <taxon>Tracheophyta</taxon>
        <taxon>Spermatophyta</taxon>
        <taxon>Magnoliopsida</taxon>
        <taxon>Liliopsida</taxon>
        <taxon>Poales</taxon>
        <taxon>Cyperaceae</taxon>
        <taxon>Cyperoideae</taxon>
        <taxon>Cariceae</taxon>
        <taxon>Carex</taxon>
        <taxon>Carex subgen. Euthyceras</taxon>
    </lineage>
</organism>
<comment type="caution">
    <text evidence="3">The sequence shown here is derived from an EMBL/GenBank/DDBJ whole genome shotgun (WGS) entry which is preliminary data.</text>
</comment>
<protein>
    <submittedName>
        <fullName evidence="3">Plectin-like isoform X1</fullName>
    </submittedName>
</protein>
<name>A0A833VIW3_9POAL</name>
<feature type="compositionally biased region" description="Polar residues" evidence="2">
    <location>
        <begin position="363"/>
        <end position="377"/>
    </location>
</feature>
<dbReference type="EMBL" id="SWLB01000021">
    <property type="protein sequence ID" value="KAF3324598.1"/>
    <property type="molecule type" value="Genomic_DNA"/>
</dbReference>
<evidence type="ECO:0000256" key="1">
    <source>
        <dbReference type="SAM" id="Coils"/>
    </source>
</evidence>
<feature type="compositionally biased region" description="Basic and acidic residues" evidence="2">
    <location>
        <begin position="341"/>
        <end position="361"/>
    </location>
</feature>
<accession>A0A833VIW3</accession>
<feature type="region of interest" description="Disordered" evidence="2">
    <location>
        <begin position="339"/>
        <end position="406"/>
    </location>
</feature>
<dbReference type="PANTHER" id="PTHR47747:SF2">
    <property type="entry name" value="RIBONUCLEASE P PROTEIN SUBUNIT P38-LIKE PROTEIN"/>
    <property type="match status" value="1"/>
</dbReference>
<evidence type="ECO:0000313" key="4">
    <source>
        <dbReference type="Proteomes" id="UP000623129"/>
    </source>
</evidence>
<feature type="region of interest" description="Disordered" evidence="2">
    <location>
        <begin position="1"/>
        <end position="23"/>
    </location>
</feature>
<dbReference type="AlphaFoldDB" id="A0A833VIW3"/>
<evidence type="ECO:0000256" key="2">
    <source>
        <dbReference type="SAM" id="MobiDB-lite"/>
    </source>
</evidence>
<gene>
    <name evidence="3" type="ORF">FCM35_KLT10755</name>
</gene>
<sequence>MCALKSRHEEAMSDMKRRLEEEHHAIGFKDQALEQEITKSREAEEKLKLAEQVMSELRERAQKEEQAHVAEIWKHKTAFVELMSNQRRLESELARTVKKADVSKRELEQAATTVDELSSEVVRLKKDVEQKDKVLTAMLRKSKIDTADKQMLLKEVKITKAKKKQAELEAEKWRKMWQSQRQGSRRGMLKGSSRYYEEAGGCSSKSTITELEMEGRGFERKRQHLADYFEAESRMERELEVGIEESSMTCVECVDRYPSYVDDKPASEEFHQLQDWIRMEAEKFASILEKQHNAEIEAFTEQMSITERRSSRLQDILSDKNEELDSLKERLICHASANTESTKEIESDSEKRSEITYKESNEENVSPPTTATDTCLSESPLDVQPEPEIEEEKEVAMDPGTGFPETICTEEVTGASLRRKELPWKNDILALGVSYKIKRLKQQLVVLEKIAGIRVTKKPMDEGSSGKTCHDAGPKNKGYEAAMSLVTKQVKRYQSLEGKIDDLCSRLEEIDRGGRRSELDQKGRSSNETQKLEQFLGETFQLQRYMVATGQKLLEIQSKINSSFSGKKNEIGLDKKMGLNLAQFGEIMKSLFRDVQRGLEVRIARIIGDRGGASCF</sequence>
<feature type="coiled-coil region" evidence="1">
    <location>
        <begin position="33"/>
        <end position="67"/>
    </location>
</feature>
<feature type="coiled-coil region" evidence="1">
    <location>
        <begin position="100"/>
        <end position="176"/>
    </location>
</feature>
<dbReference type="PANTHER" id="PTHR47747">
    <property type="entry name" value="RIBONUCLEASE P PROTEIN SUBUNIT P38-LIKE PROTEIN"/>
    <property type="match status" value="1"/>
</dbReference>
<keyword evidence="1" id="KW-0175">Coiled coil</keyword>
<evidence type="ECO:0000313" key="3">
    <source>
        <dbReference type="EMBL" id="KAF3324598.1"/>
    </source>
</evidence>
<reference evidence="3" key="1">
    <citation type="submission" date="2020-01" db="EMBL/GenBank/DDBJ databases">
        <title>Genome sequence of Kobresia littledalei, the first chromosome-level genome in the family Cyperaceae.</title>
        <authorList>
            <person name="Qu G."/>
        </authorList>
    </citation>
    <scope>NUCLEOTIDE SEQUENCE</scope>
    <source>
        <strain evidence="3">C.B.Clarke</strain>
        <tissue evidence="3">Leaf</tissue>
    </source>
</reference>
<dbReference type="Proteomes" id="UP000623129">
    <property type="component" value="Unassembled WGS sequence"/>
</dbReference>
<keyword evidence="4" id="KW-1185">Reference proteome</keyword>
<dbReference type="OrthoDB" id="1735671at2759"/>
<proteinExistence type="predicted"/>